<dbReference type="PANTHER" id="PTHR34496">
    <property type="entry name" value="GLCNAC TRANSFERASE-RELATED"/>
    <property type="match status" value="1"/>
</dbReference>
<dbReference type="Pfam" id="PF11397">
    <property type="entry name" value="GlcNAc"/>
    <property type="match status" value="1"/>
</dbReference>
<sequence length="300" mass="35695">MCLYTYFHYVYTEEPLHPLCGRSWQIRIDRISYVDAKGPMYGRYRAEQFYSGEDYMLQIDAHTLFVTHWDNIVIDMMKRTQNPYAVLTTYPKATGTDLLHWRAPISVPDDGVVAICQTKQLPSSHFMFKHERGIFIINPGKPVLTPFFAAGFSFSRGHRILNVPADPYLPYLFDGEEMLMSTRLWTHGYDLYLPDRDVIYHIYESDYQRPLFWNDDWSTLKRKAVLTAQNRINYILQLYDRYPRYGKLDLREIEKYSLGKQRNITQYWNWLGFDFDKFESLDHCDNLRLGKLQRIPTVSD</sequence>
<accession>X6NJL6</accession>
<dbReference type="InterPro" id="IPR029044">
    <property type="entry name" value="Nucleotide-diphossugar_trans"/>
</dbReference>
<keyword evidence="2" id="KW-1185">Reference proteome</keyword>
<comment type="caution">
    <text evidence="1">The sequence shown here is derived from an EMBL/GenBank/DDBJ whole genome shotgun (WGS) entry which is preliminary data.</text>
</comment>
<proteinExistence type="predicted"/>
<evidence type="ECO:0000313" key="2">
    <source>
        <dbReference type="Proteomes" id="UP000023152"/>
    </source>
</evidence>
<dbReference type="OrthoDB" id="76265at2759"/>
<dbReference type="PANTHER" id="PTHR34496:SF6">
    <property type="entry name" value="GLYCOSYLTRANSFERASE 2-LIKE DOMAIN-CONTAINING PROTEIN"/>
    <property type="match status" value="1"/>
</dbReference>
<reference evidence="1 2" key="1">
    <citation type="journal article" date="2013" name="Curr. Biol.">
        <title>The Genome of the Foraminiferan Reticulomyxa filosa.</title>
        <authorList>
            <person name="Glockner G."/>
            <person name="Hulsmann N."/>
            <person name="Schleicher M."/>
            <person name="Noegel A.A."/>
            <person name="Eichinger L."/>
            <person name="Gallinger C."/>
            <person name="Pawlowski J."/>
            <person name="Sierra R."/>
            <person name="Euteneuer U."/>
            <person name="Pillet L."/>
            <person name="Moustafa A."/>
            <person name="Platzer M."/>
            <person name="Groth M."/>
            <person name="Szafranski K."/>
            <person name="Schliwa M."/>
        </authorList>
    </citation>
    <scope>NUCLEOTIDE SEQUENCE [LARGE SCALE GENOMIC DNA]</scope>
</reference>
<dbReference type="SUPFAM" id="SSF53448">
    <property type="entry name" value="Nucleotide-diphospho-sugar transferases"/>
    <property type="match status" value="1"/>
</dbReference>
<evidence type="ECO:0000313" key="1">
    <source>
        <dbReference type="EMBL" id="ETO25547.1"/>
    </source>
</evidence>
<gene>
    <name evidence="1" type="ORF">RFI_11591</name>
</gene>
<dbReference type="AlphaFoldDB" id="X6NJL6"/>
<organism evidence="1 2">
    <name type="scientific">Reticulomyxa filosa</name>
    <dbReference type="NCBI Taxonomy" id="46433"/>
    <lineage>
        <taxon>Eukaryota</taxon>
        <taxon>Sar</taxon>
        <taxon>Rhizaria</taxon>
        <taxon>Retaria</taxon>
        <taxon>Foraminifera</taxon>
        <taxon>Monothalamids</taxon>
        <taxon>Reticulomyxidae</taxon>
        <taxon>Reticulomyxa</taxon>
    </lineage>
</organism>
<protein>
    <submittedName>
        <fullName evidence="1">Uncharacterized protein</fullName>
    </submittedName>
</protein>
<dbReference type="InterPro" id="IPR021067">
    <property type="entry name" value="Glycosyltransferase"/>
</dbReference>
<dbReference type="Proteomes" id="UP000023152">
    <property type="component" value="Unassembled WGS sequence"/>
</dbReference>
<name>X6NJL6_RETFI</name>
<dbReference type="EMBL" id="ASPP01008439">
    <property type="protein sequence ID" value="ETO25547.1"/>
    <property type="molecule type" value="Genomic_DNA"/>
</dbReference>